<accession>A0AAV7VSU8</accession>
<reference evidence="2" key="1">
    <citation type="journal article" date="2022" name="bioRxiv">
        <title>Sequencing and chromosome-scale assembly of the giantPleurodeles waltlgenome.</title>
        <authorList>
            <person name="Brown T."/>
            <person name="Elewa A."/>
            <person name="Iarovenko S."/>
            <person name="Subramanian E."/>
            <person name="Araus A.J."/>
            <person name="Petzold A."/>
            <person name="Susuki M."/>
            <person name="Suzuki K.-i.T."/>
            <person name="Hayashi T."/>
            <person name="Toyoda A."/>
            <person name="Oliveira C."/>
            <person name="Osipova E."/>
            <person name="Leigh N.D."/>
            <person name="Simon A."/>
            <person name="Yun M.H."/>
        </authorList>
    </citation>
    <scope>NUCLEOTIDE SEQUENCE</scope>
    <source>
        <strain evidence="2">20211129_DDA</strain>
        <tissue evidence="2">Liver</tissue>
    </source>
</reference>
<dbReference type="EMBL" id="JANPWB010000002">
    <property type="protein sequence ID" value="KAJ1204784.1"/>
    <property type="molecule type" value="Genomic_DNA"/>
</dbReference>
<organism evidence="2 3">
    <name type="scientific">Pleurodeles waltl</name>
    <name type="common">Iberian ribbed newt</name>
    <dbReference type="NCBI Taxonomy" id="8319"/>
    <lineage>
        <taxon>Eukaryota</taxon>
        <taxon>Metazoa</taxon>
        <taxon>Chordata</taxon>
        <taxon>Craniata</taxon>
        <taxon>Vertebrata</taxon>
        <taxon>Euteleostomi</taxon>
        <taxon>Amphibia</taxon>
        <taxon>Batrachia</taxon>
        <taxon>Caudata</taxon>
        <taxon>Salamandroidea</taxon>
        <taxon>Salamandridae</taxon>
        <taxon>Pleurodelinae</taxon>
        <taxon>Pleurodeles</taxon>
    </lineage>
</organism>
<evidence type="ECO:0000256" key="1">
    <source>
        <dbReference type="SAM" id="MobiDB-lite"/>
    </source>
</evidence>
<evidence type="ECO:0000313" key="3">
    <source>
        <dbReference type="Proteomes" id="UP001066276"/>
    </source>
</evidence>
<proteinExistence type="predicted"/>
<keyword evidence="3" id="KW-1185">Reference proteome</keyword>
<dbReference type="PROSITE" id="PS51257">
    <property type="entry name" value="PROKAR_LIPOPROTEIN"/>
    <property type="match status" value="1"/>
</dbReference>
<feature type="region of interest" description="Disordered" evidence="1">
    <location>
        <begin position="61"/>
        <end position="83"/>
    </location>
</feature>
<comment type="caution">
    <text evidence="2">The sequence shown here is derived from an EMBL/GenBank/DDBJ whole genome shotgun (WGS) entry which is preliminary data.</text>
</comment>
<gene>
    <name evidence="2" type="ORF">NDU88_000222</name>
</gene>
<evidence type="ECO:0000313" key="2">
    <source>
        <dbReference type="EMBL" id="KAJ1204784.1"/>
    </source>
</evidence>
<name>A0AAV7VSU8_PLEWA</name>
<sequence length="83" mass="8840">MEIHRRGHWSWTGVWGASCEGVGLLGASPASDEAVPAAWSMPRKKRLGRSGLSSALISRRRAAGAMLQDSTGSPRAPQRNIEG</sequence>
<protein>
    <submittedName>
        <fullName evidence="2">Uncharacterized protein</fullName>
    </submittedName>
</protein>
<dbReference type="Proteomes" id="UP001066276">
    <property type="component" value="Chromosome 1_2"/>
</dbReference>
<dbReference type="AlphaFoldDB" id="A0AAV7VSU8"/>